<name>A0A0B2BB97_9ACTN</name>
<dbReference type="PANTHER" id="PTHR30319:SF1">
    <property type="entry name" value="TRANSCRIPTIONAL REPRESSOR PAAX"/>
    <property type="match status" value="1"/>
</dbReference>
<dbReference type="Pfam" id="PF20803">
    <property type="entry name" value="PaaX_M"/>
    <property type="match status" value="1"/>
</dbReference>
<dbReference type="Gene3D" id="3.30.70.2650">
    <property type="match status" value="1"/>
</dbReference>
<dbReference type="PIRSF" id="PIRSF020623">
    <property type="entry name" value="PaaX"/>
    <property type="match status" value="1"/>
</dbReference>
<dbReference type="SUPFAM" id="SSF46785">
    <property type="entry name" value="Winged helix' DNA-binding domain"/>
    <property type="match status" value="1"/>
</dbReference>
<dbReference type="Proteomes" id="UP000230842">
    <property type="component" value="Unassembled WGS sequence"/>
</dbReference>
<feature type="domain" description="Transcriptional repressor PaaX-like central Cas2-like" evidence="4">
    <location>
        <begin position="101"/>
        <end position="180"/>
    </location>
</feature>
<keyword evidence="6" id="KW-1185">Reference proteome</keyword>
<dbReference type="InterPro" id="IPR036388">
    <property type="entry name" value="WH-like_DNA-bd_sf"/>
</dbReference>
<feature type="transmembrane region" description="Helical" evidence="1">
    <location>
        <begin position="20"/>
        <end position="43"/>
    </location>
</feature>
<dbReference type="GO" id="GO:0006351">
    <property type="term" value="P:DNA-templated transcription"/>
    <property type="evidence" value="ECO:0007669"/>
    <property type="project" value="InterPro"/>
</dbReference>
<accession>A0A0B2BB97</accession>
<dbReference type="EMBL" id="PGEZ01000001">
    <property type="protein sequence ID" value="PJJ57521.1"/>
    <property type="molecule type" value="Genomic_DNA"/>
</dbReference>
<evidence type="ECO:0000259" key="3">
    <source>
        <dbReference type="Pfam" id="PF08223"/>
    </source>
</evidence>
<comment type="caution">
    <text evidence="5">The sequence shown here is derived from an EMBL/GenBank/DDBJ whole genome shotgun (WGS) entry which is preliminary data.</text>
</comment>
<dbReference type="InterPro" id="IPR036390">
    <property type="entry name" value="WH_DNA-bd_sf"/>
</dbReference>
<dbReference type="Gene3D" id="1.20.58.1460">
    <property type="match status" value="1"/>
</dbReference>
<feature type="domain" description="Transcriptional repressor PaaX-like N-terminal" evidence="2">
    <location>
        <begin position="13"/>
        <end position="82"/>
    </location>
</feature>
<keyword evidence="1" id="KW-0472">Membrane</keyword>
<evidence type="ECO:0000313" key="5">
    <source>
        <dbReference type="EMBL" id="PJJ57521.1"/>
    </source>
</evidence>
<sequence>MPSGLAEESSSARPQSLMFSFLGVYVLGAGVAVSSGSVIDVFGRVGVSEEAVRSTLARMVKRGLLARHRDGRRVYVGLTDRAEDVLEDGQARIWKTGAVNRDWDGTWTVVSFSLPDTRRRERHELRSRLVWEGFGPLHSGQWIAAGARPVDAVVAELGLAEHVTVLSSRAAAPTDDRDLVDRAFDTDAIAARYRAFVDRWGAAAPLPGLPDDLARQLVLHTDWLQLVRQDPHLPAQLLPDDWPAIRADEIFRELAAAYDASSALIADAVLDVIPVA</sequence>
<dbReference type="CDD" id="cd00090">
    <property type="entry name" value="HTH_ARSR"/>
    <property type="match status" value="1"/>
</dbReference>
<dbReference type="InterPro" id="IPR011991">
    <property type="entry name" value="ArsR-like_HTH"/>
</dbReference>
<proteinExistence type="predicted"/>
<evidence type="ECO:0000259" key="4">
    <source>
        <dbReference type="Pfam" id="PF20803"/>
    </source>
</evidence>
<evidence type="ECO:0000313" key="6">
    <source>
        <dbReference type="Proteomes" id="UP000230842"/>
    </source>
</evidence>
<dbReference type="Gene3D" id="1.10.10.10">
    <property type="entry name" value="Winged helix-like DNA-binding domain superfamily/Winged helix DNA-binding domain"/>
    <property type="match status" value="1"/>
</dbReference>
<dbReference type="InterPro" id="IPR012906">
    <property type="entry name" value="PaaX-like_N"/>
</dbReference>
<reference evidence="5 6" key="1">
    <citation type="submission" date="2017-11" db="EMBL/GenBank/DDBJ databases">
        <title>Genomic Encyclopedia of Archaeal and Bacterial Type Strains, Phase II (KMG-II): From Individual Species to Whole Genera.</title>
        <authorList>
            <person name="Goeker M."/>
        </authorList>
    </citation>
    <scope>NUCLEOTIDE SEQUENCE [LARGE SCALE GENOMIC DNA]</scope>
    <source>
        <strain evidence="5 6">DSM 27763</strain>
    </source>
</reference>
<dbReference type="Pfam" id="PF07848">
    <property type="entry name" value="PaaX"/>
    <property type="match status" value="1"/>
</dbReference>
<feature type="domain" description="Transcriptional repressor PaaX-like C-terminal" evidence="3">
    <location>
        <begin position="184"/>
        <end position="263"/>
    </location>
</feature>
<dbReference type="Pfam" id="PF08223">
    <property type="entry name" value="PaaX_C"/>
    <property type="match status" value="1"/>
</dbReference>
<gene>
    <name evidence="5" type="ORF">CLV56_1756</name>
</gene>
<evidence type="ECO:0000259" key="2">
    <source>
        <dbReference type="Pfam" id="PF07848"/>
    </source>
</evidence>
<dbReference type="InterPro" id="IPR011965">
    <property type="entry name" value="PaaX_trns_reg"/>
</dbReference>
<dbReference type="AlphaFoldDB" id="A0A0B2BB97"/>
<dbReference type="InterPro" id="IPR048846">
    <property type="entry name" value="PaaX-like_central"/>
</dbReference>
<evidence type="ECO:0000256" key="1">
    <source>
        <dbReference type="SAM" id="Phobius"/>
    </source>
</evidence>
<keyword evidence="1" id="KW-0812">Transmembrane</keyword>
<keyword evidence="1" id="KW-1133">Transmembrane helix</keyword>
<organism evidence="5 6">
    <name type="scientific">Mumia flava</name>
    <dbReference type="NCBI Taxonomy" id="1348852"/>
    <lineage>
        <taxon>Bacteria</taxon>
        <taxon>Bacillati</taxon>
        <taxon>Actinomycetota</taxon>
        <taxon>Actinomycetes</taxon>
        <taxon>Propionibacteriales</taxon>
        <taxon>Nocardioidaceae</taxon>
        <taxon>Mumia</taxon>
    </lineage>
</organism>
<dbReference type="InterPro" id="IPR013225">
    <property type="entry name" value="PaaX_C"/>
</dbReference>
<protein>
    <submittedName>
        <fullName evidence="5">Phenylacetic acid degradation operon negative regulatory protein</fullName>
    </submittedName>
</protein>
<dbReference type="PANTHER" id="PTHR30319">
    <property type="entry name" value="PHENYLACETIC ACID REGULATOR-RELATED TRANSCRIPTIONAL REPRESSOR"/>
    <property type="match status" value="1"/>
</dbReference>